<feature type="binding site" evidence="5">
    <location>
        <position position="121"/>
    </location>
    <ligand>
        <name>Mg(2+)</name>
        <dbReference type="ChEBI" id="CHEBI:18420"/>
    </ligand>
</feature>
<evidence type="ECO:0000259" key="6">
    <source>
        <dbReference type="Pfam" id="PF03328"/>
    </source>
</evidence>
<dbReference type="Gene3D" id="3.20.20.60">
    <property type="entry name" value="Phosphoenolpyruvate-binding domains"/>
    <property type="match status" value="1"/>
</dbReference>
<dbReference type="GO" id="GO:0000287">
    <property type="term" value="F:magnesium ion binding"/>
    <property type="evidence" value="ECO:0007669"/>
    <property type="project" value="TreeGrafter"/>
</dbReference>
<dbReference type="InterPro" id="IPR040442">
    <property type="entry name" value="Pyrv_kinase-like_dom_sf"/>
</dbReference>
<evidence type="ECO:0000256" key="3">
    <source>
        <dbReference type="ARBA" id="ARBA00022842"/>
    </source>
</evidence>
<accession>A0A077DG84</accession>
<dbReference type="InterPro" id="IPR011206">
    <property type="entry name" value="Citrate_lyase_beta/mcl1/mcl2"/>
</dbReference>
<dbReference type="AlphaFoldDB" id="A0A077DG84"/>
<dbReference type="GO" id="GO:0003824">
    <property type="term" value="F:catalytic activity"/>
    <property type="evidence" value="ECO:0007669"/>
    <property type="project" value="InterPro"/>
</dbReference>
<evidence type="ECO:0000313" key="8">
    <source>
        <dbReference type="Proteomes" id="UP000028945"/>
    </source>
</evidence>
<protein>
    <recommendedName>
        <fullName evidence="6">HpcH/HpaI aldolase/citrate lyase domain-containing protein</fullName>
    </recommendedName>
</protein>
<feature type="binding site" evidence="5">
    <location>
        <position position="147"/>
    </location>
    <ligand>
        <name>Mg(2+)</name>
        <dbReference type="ChEBI" id="CHEBI:18420"/>
    </ligand>
</feature>
<evidence type="ECO:0000256" key="2">
    <source>
        <dbReference type="ARBA" id="ARBA00022723"/>
    </source>
</evidence>
<dbReference type="PANTHER" id="PTHR32308">
    <property type="entry name" value="LYASE BETA SUBUNIT, PUTATIVE (AFU_ORTHOLOGUE AFUA_4G13030)-RELATED"/>
    <property type="match status" value="1"/>
</dbReference>
<comment type="cofactor">
    <cofactor evidence="1">
        <name>Mg(2+)</name>
        <dbReference type="ChEBI" id="CHEBI:18420"/>
    </cofactor>
</comment>
<dbReference type="KEGG" id="bpsi:IX83_01500"/>
<dbReference type="SUPFAM" id="SSF51621">
    <property type="entry name" value="Phosphoenolpyruvate/pyruvate domain"/>
    <property type="match status" value="1"/>
</dbReference>
<dbReference type="GO" id="GO:0006107">
    <property type="term" value="P:oxaloacetate metabolic process"/>
    <property type="evidence" value="ECO:0007669"/>
    <property type="project" value="TreeGrafter"/>
</dbReference>
<name>A0A077DG84_9BURK</name>
<dbReference type="InterPro" id="IPR015813">
    <property type="entry name" value="Pyrv/PenolPyrv_kinase-like_dom"/>
</dbReference>
<reference evidence="7 8" key="1">
    <citation type="journal article" date="2014" name="BMC Genomics">
        <title>A genomic perspective on a new bacterial genus and species from the Alcaligenaceae family, Basilea psittacipulmonis.</title>
        <authorList>
            <person name="Whiteson K.L."/>
            <person name="Hernandez D."/>
            <person name="Lazarevic V."/>
            <person name="Gaia N."/>
            <person name="Farinelli L."/>
            <person name="Francois P."/>
            <person name="Pilo P."/>
            <person name="Frey J."/>
            <person name="Schrenzel J."/>
        </authorList>
    </citation>
    <scope>NUCLEOTIDE SEQUENCE [LARGE SCALE GENOMIC DNA]</scope>
    <source>
        <strain evidence="7 8">DSM 24701</strain>
    </source>
</reference>
<dbReference type="HOGENOM" id="CLU_044864_2_0_4"/>
<keyword evidence="8" id="KW-1185">Reference proteome</keyword>
<sequence length="279" mass="31088">MSSYLFVPGSQPERFEKAFATGVDHVIIDLEDAVDASKKEEARNHLIHFAQTHPTLSFAVRISSCSRATQDYVLDVQTLLQVQSLNHAANISQVLLTKVETASEIEGLYEKLGVPVLAFIETVSGWRNLSNLGKAKGLYAFTFGQLDLANELGIHPGSNAADIVMNRLRTDILLETRMNGLNGPIDTIYPSFEDDEGLAKVIKHWKNFGFSGMLCIHPRQVEVVREMCVPSESELAFAKEVCAKYSETGLAAFQVRGRMVDLPVIERCRRLLEQYDLIT</sequence>
<dbReference type="OrthoDB" id="348111at2"/>
<dbReference type="RefSeq" id="WP_038498338.1">
    <property type="nucleotide sequence ID" value="NZ_AFWK01000086.1"/>
</dbReference>
<dbReference type="Proteomes" id="UP000028945">
    <property type="component" value="Chromosome"/>
</dbReference>
<dbReference type="EMBL" id="CP009238">
    <property type="protein sequence ID" value="AIL32168.1"/>
    <property type="molecule type" value="Genomic_DNA"/>
</dbReference>
<feature type="binding site" evidence="4">
    <location>
        <position position="61"/>
    </location>
    <ligand>
        <name>substrate</name>
    </ligand>
</feature>
<proteinExistence type="predicted"/>
<evidence type="ECO:0000256" key="4">
    <source>
        <dbReference type="PIRSR" id="PIRSR015582-1"/>
    </source>
</evidence>
<dbReference type="PANTHER" id="PTHR32308:SF10">
    <property type="entry name" value="CITRATE LYASE SUBUNIT BETA"/>
    <property type="match status" value="1"/>
</dbReference>
<feature type="binding site" evidence="4">
    <location>
        <position position="121"/>
    </location>
    <ligand>
        <name>substrate</name>
    </ligand>
</feature>
<dbReference type="InterPro" id="IPR005000">
    <property type="entry name" value="Aldolase/citrate-lyase_domain"/>
</dbReference>
<evidence type="ECO:0000256" key="1">
    <source>
        <dbReference type="ARBA" id="ARBA00001946"/>
    </source>
</evidence>
<dbReference type="eggNOG" id="COG2301">
    <property type="taxonomic scope" value="Bacteria"/>
</dbReference>
<evidence type="ECO:0000313" key="7">
    <source>
        <dbReference type="EMBL" id="AIL32168.1"/>
    </source>
</evidence>
<keyword evidence="2 5" id="KW-0479">Metal-binding</keyword>
<feature type="domain" description="HpcH/HpaI aldolase/citrate lyase" evidence="6">
    <location>
        <begin position="3"/>
        <end position="218"/>
    </location>
</feature>
<organism evidence="7 8">
    <name type="scientific">Basilea psittacipulmonis DSM 24701</name>
    <dbReference type="NCBI Taxonomy" id="1072685"/>
    <lineage>
        <taxon>Bacteria</taxon>
        <taxon>Pseudomonadati</taxon>
        <taxon>Pseudomonadota</taxon>
        <taxon>Betaproteobacteria</taxon>
        <taxon>Burkholderiales</taxon>
        <taxon>Alcaligenaceae</taxon>
        <taxon>Basilea</taxon>
    </lineage>
</organism>
<keyword evidence="3 5" id="KW-0460">Magnesium</keyword>
<gene>
    <name evidence="7" type="ORF">IX83_01500</name>
</gene>
<dbReference type="Pfam" id="PF03328">
    <property type="entry name" value="HpcH_HpaI"/>
    <property type="match status" value="1"/>
</dbReference>
<dbReference type="STRING" id="1072685.IX83_01500"/>
<evidence type="ECO:0000256" key="5">
    <source>
        <dbReference type="PIRSR" id="PIRSR015582-2"/>
    </source>
</evidence>
<dbReference type="PIRSF" id="PIRSF015582">
    <property type="entry name" value="Cit_lyase_B"/>
    <property type="match status" value="1"/>
</dbReference>